<dbReference type="EMBL" id="JAMTCG010000006">
    <property type="protein sequence ID" value="MCP2162214.1"/>
    <property type="molecule type" value="Genomic_DNA"/>
</dbReference>
<evidence type="ECO:0000256" key="1">
    <source>
        <dbReference type="SAM" id="Phobius"/>
    </source>
</evidence>
<accession>A0ABT1H4P0</accession>
<organism evidence="2 3">
    <name type="scientific">Williamsia serinedens</name>
    <dbReference type="NCBI Taxonomy" id="391736"/>
    <lineage>
        <taxon>Bacteria</taxon>
        <taxon>Bacillati</taxon>
        <taxon>Actinomycetota</taxon>
        <taxon>Actinomycetes</taxon>
        <taxon>Mycobacteriales</taxon>
        <taxon>Nocardiaceae</taxon>
        <taxon>Williamsia</taxon>
    </lineage>
</organism>
<keyword evidence="1" id="KW-0812">Transmembrane</keyword>
<name>A0ABT1H4P0_9NOCA</name>
<dbReference type="InterPro" id="IPR049790">
    <property type="entry name" value="Rv3655c/TadE"/>
</dbReference>
<protein>
    <recommendedName>
        <fullName evidence="4">Pilus assembly protein TadE</fullName>
    </recommendedName>
</protein>
<sequence>MVTVEAAFAIAAIVAVVVLGVGVVTATATHVRCIDAAREVARLAAADDPRALDAGRSVAPNGADVGLAVDADRVTARVHARSPLLPGVNLGATAVAVREPAGAG</sequence>
<reference evidence="2 3" key="1">
    <citation type="submission" date="2022-06" db="EMBL/GenBank/DDBJ databases">
        <title>Genomic Encyclopedia of Archaeal and Bacterial Type Strains, Phase II (KMG-II): from individual species to whole genera.</title>
        <authorList>
            <person name="Goeker M."/>
        </authorList>
    </citation>
    <scope>NUCLEOTIDE SEQUENCE [LARGE SCALE GENOMIC DNA]</scope>
    <source>
        <strain evidence="2 3">DSM 45037</strain>
    </source>
</reference>
<comment type="caution">
    <text evidence="2">The sequence shown here is derived from an EMBL/GenBank/DDBJ whole genome shotgun (WGS) entry which is preliminary data.</text>
</comment>
<proteinExistence type="predicted"/>
<evidence type="ECO:0000313" key="3">
    <source>
        <dbReference type="Proteomes" id="UP001205740"/>
    </source>
</evidence>
<keyword evidence="3" id="KW-1185">Reference proteome</keyword>
<dbReference type="NCBIfam" id="NF041390">
    <property type="entry name" value="TadE_Rv3655c"/>
    <property type="match status" value="1"/>
</dbReference>
<gene>
    <name evidence="2" type="ORF">LX12_003418</name>
</gene>
<dbReference type="Proteomes" id="UP001205740">
    <property type="component" value="Unassembled WGS sequence"/>
</dbReference>
<feature type="transmembrane region" description="Helical" evidence="1">
    <location>
        <begin position="6"/>
        <end position="28"/>
    </location>
</feature>
<keyword evidence="1" id="KW-0472">Membrane</keyword>
<evidence type="ECO:0000313" key="2">
    <source>
        <dbReference type="EMBL" id="MCP2162214.1"/>
    </source>
</evidence>
<keyword evidence="1" id="KW-1133">Transmembrane helix</keyword>
<evidence type="ECO:0008006" key="4">
    <source>
        <dbReference type="Google" id="ProtNLM"/>
    </source>
</evidence>